<feature type="region of interest" description="Disordered" evidence="1">
    <location>
        <begin position="1"/>
        <end position="25"/>
    </location>
</feature>
<name>A0ABD3NYQ7_9STRA</name>
<dbReference type="Proteomes" id="UP001516023">
    <property type="component" value="Unassembled WGS sequence"/>
</dbReference>
<evidence type="ECO:0000256" key="1">
    <source>
        <dbReference type="SAM" id="MobiDB-lite"/>
    </source>
</evidence>
<dbReference type="EMBL" id="JABMIG020000356">
    <property type="protein sequence ID" value="KAL3780261.1"/>
    <property type="molecule type" value="Genomic_DNA"/>
</dbReference>
<organism evidence="2 3">
    <name type="scientific">Cyclotella cryptica</name>
    <dbReference type="NCBI Taxonomy" id="29204"/>
    <lineage>
        <taxon>Eukaryota</taxon>
        <taxon>Sar</taxon>
        <taxon>Stramenopiles</taxon>
        <taxon>Ochrophyta</taxon>
        <taxon>Bacillariophyta</taxon>
        <taxon>Coscinodiscophyceae</taxon>
        <taxon>Thalassiosirophycidae</taxon>
        <taxon>Stephanodiscales</taxon>
        <taxon>Stephanodiscaceae</taxon>
        <taxon>Cyclotella</taxon>
    </lineage>
</organism>
<reference evidence="2 3" key="1">
    <citation type="journal article" date="2020" name="G3 (Bethesda)">
        <title>Improved Reference Genome for Cyclotella cryptica CCMP332, a Model for Cell Wall Morphogenesis, Salinity Adaptation, and Lipid Production in Diatoms (Bacillariophyta).</title>
        <authorList>
            <person name="Roberts W.R."/>
            <person name="Downey K.M."/>
            <person name="Ruck E.C."/>
            <person name="Traller J.C."/>
            <person name="Alverson A.J."/>
        </authorList>
    </citation>
    <scope>NUCLEOTIDE SEQUENCE [LARGE SCALE GENOMIC DNA]</scope>
    <source>
        <strain evidence="2 3">CCMP332</strain>
    </source>
</reference>
<accession>A0ABD3NYQ7</accession>
<comment type="caution">
    <text evidence="2">The sequence shown here is derived from an EMBL/GenBank/DDBJ whole genome shotgun (WGS) entry which is preliminary data.</text>
</comment>
<sequence length="243" mass="27173">MLRTNATGVLETRRHNHSNGGNKGIRINLLQSTSLRRHHLKLLNPNLSMQLLSLGSDSDILAVATLFELCVECHLKEMGVAYWTEEDQRRRHDETHGPTVKMPPTPDFRVRDGHLLGLHFTPLLGNGLPRDEASSKRIKSHDNTATSQQLITINWIEAKMFYGAFTIPSSTNNAVGTILPKARQYVVHYGPGAMVFMYGCGSELARELKQVGVVALDSRRLDLERVVRHQVGWCGDGRGNVLF</sequence>
<evidence type="ECO:0000313" key="2">
    <source>
        <dbReference type="EMBL" id="KAL3780261.1"/>
    </source>
</evidence>
<gene>
    <name evidence="2" type="ORF">HJC23_007043</name>
</gene>
<evidence type="ECO:0000313" key="3">
    <source>
        <dbReference type="Proteomes" id="UP001516023"/>
    </source>
</evidence>
<proteinExistence type="predicted"/>
<protein>
    <recommendedName>
        <fullName evidence="4">CDAN1-interacting nuclease 1</fullName>
    </recommendedName>
</protein>
<dbReference type="AlphaFoldDB" id="A0ABD3NYQ7"/>
<keyword evidence="3" id="KW-1185">Reference proteome</keyword>
<evidence type="ECO:0008006" key="4">
    <source>
        <dbReference type="Google" id="ProtNLM"/>
    </source>
</evidence>